<sequence length="185" mass="19753">MITMKRATQEIRLILLVYAIHEFVACCPPEPIGSCYSGSILLTSTYTGGITSRRCSETINKEWCAVSYYASGSTANFGCANDFAVPFGSMTCGDGPGFINTQGCSMANTPSGPCFFCCCRGGSCNHPAVFAREAARLPTFPQGFPPGSPPMLPQVVPPVFFGGAHDLPCSIFIVILIPSFILLWL</sequence>
<reference evidence="3 4" key="1">
    <citation type="submission" date="2019-10" db="EMBL/GenBank/DDBJ databases">
        <title>Assembly and Annotation for the nematode Trichostrongylus colubriformis.</title>
        <authorList>
            <person name="Martin J."/>
        </authorList>
    </citation>
    <scope>NUCLEOTIDE SEQUENCE [LARGE SCALE GENOMIC DNA]</scope>
    <source>
        <strain evidence="3">G859</strain>
        <tissue evidence="3">Whole worm</tissue>
    </source>
</reference>
<name>A0AAN8G010_TRICO</name>
<protein>
    <submittedName>
        <fullName evidence="3">Uncharacterized protein</fullName>
    </submittedName>
</protein>
<keyword evidence="1" id="KW-0812">Transmembrane</keyword>
<dbReference type="Proteomes" id="UP001331761">
    <property type="component" value="Unassembled WGS sequence"/>
</dbReference>
<comment type="caution">
    <text evidence="3">The sequence shown here is derived from an EMBL/GenBank/DDBJ whole genome shotgun (WGS) entry which is preliminary data.</text>
</comment>
<gene>
    <name evidence="3" type="ORF">GCK32_007533</name>
</gene>
<evidence type="ECO:0000313" key="4">
    <source>
        <dbReference type="Proteomes" id="UP001331761"/>
    </source>
</evidence>
<evidence type="ECO:0000256" key="2">
    <source>
        <dbReference type="SAM" id="SignalP"/>
    </source>
</evidence>
<accession>A0AAN8G010</accession>
<dbReference type="EMBL" id="WIXE01001038">
    <property type="protein sequence ID" value="KAK5986064.1"/>
    <property type="molecule type" value="Genomic_DNA"/>
</dbReference>
<proteinExistence type="predicted"/>
<dbReference type="AlphaFoldDB" id="A0AAN8G010"/>
<evidence type="ECO:0000256" key="1">
    <source>
        <dbReference type="SAM" id="Phobius"/>
    </source>
</evidence>
<feature type="transmembrane region" description="Helical" evidence="1">
    <location>
        <begin position="159"/>
        <end position="184"/>
    </location>
</feature>
<keyword evidence="1" id="KW-1133">Transmembrane helix</keyword>
<evidence type="ECO:0000313" key="3">
    <source>
        <dbReference type="EMBL" id="KAK5986064.1"/>
    </source>
</evidence>
<keyword evidence="1" id="KW-0472">Membrane</keyword>
<keyword evidence="4" id="KW-1185">Reference proteome</keyword>
<keyword evidence="2" id="KW-0732">Signal</keyword>
<feature type="chain" id="PRO_5042911752" evidence="2">
    <location>
        <begin position="27"/>
        <end position="185"/>
    </location>
</feature>
<feature type="signal peptide" evidence="2">
    <location>
        <begin position="1"/>
        <end position="26"/>
    </location>
</feature>
<organism evidence="3 4">
    <name type="scientific">Trichostrongylus colubriformis</name>
    <name type="common">Black scour worm</name>
    <dbReference type="NCBI Taxonomy" id="6319"/>
    <lineage>
        <taxon>Eukaryota</taxon>
        <taxon>Metazoa</taxon>
        <taxon>Ecdysozoa</taxon>
        <taxon>Nematoda</taxon>
        <taxon>Chromadorea</taxon>
        <taxon>Rhabditida</taxon>
        <taxon>Rhabditina</taxon>
        <taxon>Rhabditomorpha</taxon>
        <taxon>Strongyloidea</taxon>
        <taxon>Trichostrongylidae</taxon>
        <taxon>Trichostrongylus</taxon>
    </lineage>
</organism>